<organism evidence="1 2">
    <name type="scientific">Mycolicibacterium tusciae</name>
    <dbReference type="NCBI Taxonomy" id="75922"/>
    <lineage>
        <taxon>Bacteria</taxon>
        <taxon>Bacillati</taxon>
        <taxon>Actinomycetota</taxon>
        <taxon>Actinomycetes</taxon>
        <taxon>Mycobacteriales</taxon>
        <taxon>Mycobacteriaceae</taxon>
        <taxon>Mycolicibacterium</taxon>
    </lineage>
</organism>
<dbReference type="Gene3D" id="3.40.50.300">
    <property type="entry name" value="P-loop containing nucleotide triphosphate hydrolases"/>
    <property type="match status" value="1"/>
</dbReference>
<sequence length="335" mass="37457">MNAAEFHRLSTQASPPEPAHLSVRQWEALSVEHRTAHLAALEKWLGHLWIDIGDLQQVCDVMTAIVRKNATSRPGAKRILGLSGPFAIGKTTLIQRWAGERYNAWTADCAHDRRGRPVYYTTDCEHDLNPVVWAGLASKAKATDVNAEILHYHGLPGKDSHKAFDAMKRHRTRVLVLDDVHFLATTAAWGREVLDHLKRLNSELGYLNATLLVVGANLEDGSLAHDPQIRARLKLQHYPTYPKPDDRPEQQRWQRVVRELENTVLPHLPNGKRGMLFMQLAGELHYRTQGFLGDLTELVAEATLAAVADGSFAVALRHLDGVVLAERAKDNIFSA</sequence>
<dbReference type="SUPFAM" id="SSF52540">
    <property type="entry name" value="P-loop containing nucleoside triphosphate hydrolases"/>
    <property type="match status" value="1"/>
</dbReference>
<dbReference type="RefSeq" id="WP_083127887.1">
    <property type="nucleotide sequence ID" value="NZ_MVIM01000014.1"/>
</dbReference>
<keyword evidence="2" id="KW-1185">Reference proteome</keyword>
<dbReference type="EMBL" id="MVIM01000014">
    <property type="protein sequence ID" value="ORB62775.1"/>
    <property type="molecule type" value="Genomic_DNA"/>
</dbReference>
<reference evidence="1 2" key="1">
    <citation type="submission" date="2017-02" db="EMBL/GenBank/DDBJ databases">
        <title>The new phylogeny of genus Mycobacterium.</title>
        <authorList>
            <person name="Tortoli E."/>
            <person name="Trovato A."/>
            <person name="Cirillo D.M."/>
        </authorList>
    </citation>
    <scope>NUCLEOTIDE SEQUENCE [LARGE SCALE GENOMIC DNA]</scope>
    <source>
        <strain evidence="1 2">DSM 44338</strain>
    </source>
</reference>
<accession>A0A1X0JJR3</accession>
<dbReference type="OrthoDB" id="4711350at2"/>
<comment type="caution">
    <text evidence="1">The sequence shown here is derived from an EMBL/GenBank/DDBJ whole genome shotgun (WGS) entry which is preliminary data.</text>
</comment>
<gene>
    <name evidence="1" type="ORF">BST47_22540</name>
</gene>
<dbReference type="AlphaFoldDB" id="A0A1X0JJR3"/>
<name>A0A1X0JJR3_9MYCO</name>
<proteinExistence type="predicted"/>
<dbReference type="Pfam" id="PF05621">
    <property type="entry name" value="TniB"/>
    <property type="match status" value="1"/>
</dbReference>
<evidence type="ECO:0008006" key="3">
    <source>
        <dbReference type="Google" id="ProtNLM"/>
    </source>
</evidence>
<dbReference type="InterPro" id="IPR027417">
    <property type="entry name" value="P-loop_NTPase"/>
</dbReference>
<evidence type="ECO:0000313" key="1">
    <source>
        <dbReference type="EMBL" id="ORB62775.1"/>
    </source>
</evidence>
<dbReference type="InterPro" id="IPR008868">
    <property type="entry name" value="TniB"/>
</dbReference>
<dbReference type="STRING" id="75922.BST47_22540"/>
<dbReference type="Proteomes" id="UP000192411">
    <property type="component" value="Unassembled WGS sequence"/>
</dbReference>
<evidence type="ECO:0000313" key="2">
    <source>
        <dbReference type="Proteomes" id="UP000192411"/>
    </source>
</evidence>
<protein>
    <recommendedName>
        <fullName evidence="3">AAA+ ATPase domain-containing protein</fullName>
    </recommendedName>
</protein>